<gene>
    <name evidence="1" type="ORF">ANCDUO_03585</name>
</gene>
<sequence>MFADLESAQIELGISSFGVSTTTMEEIFCMAMTLRLAKLAPNASDQPSLKIDLSPFGGLDGDAFILVPNRTGRLITDELDMSEYDLLVL</sequence>
<keyword evidence="2" id="KW-1185">Reference proteome</keyword>
<name>A0A0C2DTE8_9BILA</name>
<evidence type="ECO:0000313" key="1">
    <source>
        <dbReference type="EMBL" id="KIH66087.1"/>
    </source>
</evidence>
<accession>A0A0C2DTE8</accession>
<organism evidence="1 2">
    <name type="scientific">Ancylostoma duodenale</name>
    <dbReference type="NCBI Taxonomy" id="51022"/>
    <lineage>
        <taxon>Eukaryota</taxon>
        <taxon>Metazoa</taxon>
        <taxon>Ecdysozoa</taxon>
        <taxon>Nematoda</taxon>
        <taxon>Chromadorea</taxon>
        <taxon>Rhabditida</taxon>
        <taxon>Rhabditina</taxon>
        <taxon>Rhabditomorpha</taxon>
        <taxon>Strongyloidea</taxon>
        <taxon>Ancylostomatidae</taxon>
        <taxon>Ancylostomatinae</taxon>
        <taxon>Ancylostoma</taxon>
    </lineage>
</organism>
<proteinExistence type="predicted"/>
<dbReference type="EMBL" id="KN727265">
    <property type="protein sequence ID" value="KIH66087.1"/>
    <property type="molecule type" value="Genomic_DNA"/>
</dbReference>
<protein>
    <submittedName>
        <fullName evidence="1">Uncharacterized protein</fullName>
    </submittedName>
</protein>
<dbReference type="AlphaFoldDB" id="A0A0C2DTE8"/>
<reference evidence="1 2" key="1">
    <citation type="submission" date="2013-12" db="EMBL/GenBank/DDBJ databases">
        <title>Draft genome of the parsitic nematode Ancylostoma duodenale.</title>
        <authorList>
            <person name="Mitreva M."/>
        </authorList>
    </citation>
    <scope>NUCLEOTIDE SEQUENCE [LARGE SCALE GENOMIC DNA]</scope>
    <source>
        <strain evidence="1 2">Zhejiang</strain>
    </source>
</reference>
<dbReference type="Proteomes" id="UP000054047">
    <property type="component" value="Unassembled WGS sequence"/>
</dbReference>
<evidence type="ECO:0000313" key="2">
    <source>
        <dbReference type="Proteomes" id="UP000054047"/>
    </source>
</evidence>